<evidence type="ECO:0000313" key="2">
    <source>
        <dbReference type="Proteomes" id="UP001644719"/>
    </source>
</evidence>
<proteinExistence type="predicted"/>
<comment type="caution">
    <text evidence="1">The sequence shown here is derived from an EMBL/GenBank/DDBJ whole genome shotgun (WGS) entry which is preliminary data.</text>
</comment>
<sequence>MPTFREMQQLYANIGTVGQQIKKQSDDAMEATWDNSIASRVCYIYDYYHDDSPTLNRNITYGPYTTKTRIDAKFIVKSYSSLDKDQIEYYLQFKPSQKTQFEPTDELYYFETDYRRKYGSDDFVGMYCDVADDQGIYHRWLICTKEIGNQFVKYNILPCDYWFHFIVKKNGKRYKRKIWGVTRTQSSYNSGSVTWSFPLEIRGNLSFELLEIPKDN</sequence>
<organism evidence="1 2">
    <name type="scientific">Blautia faecis</name>
    <dbReference type="NCBI Taxonomy" id="871665"/>
    <lineage>
        <taxon>Bacteria</taxon>
        <taxon>Bacillati</taxon>
        <taxon>Bacillota</taxon>
        <taxon>Clostridia</taxon>
        <taxon>Lachnospirales</taxon>
        <taxon>Lachnospiraceae</taxon>
        <taxon>Blautia</taxon>
    </lineage>
</organism>
<dbReference type="RefSeq" id="WP_173769263.1">
    <property type="nucleotide sequence ID" value="NZ_JAAITS010000004.1"/>
</dbReference>
<gene>
    <name evidence="1" type="ORF">G5B17_02220</name>
</gene>
<reference evidence="1 2" key="1">
    <citation type="journal article" date="2020" name="Cell Host Microbe">
        <title>Functional and Genomic Variation between Human-Derived Isolates of Lachnospiraceae Reveals Inter- and Intra-Species Diversity.</title>
        <authorList>
            <person name="Sorbara M.T."/>
            <person name="Littmann E.R."/>
            <person name="Fontana E."/>
            <person name="Moody T.U."/>
            <person name="Kohout C.E."/>
            <person name="Gjonbalaj M."/>
            <person name="Eaton V."/>
            <person name="Seok R."/>
            <person name="Leiner I.M."/>
            <person name="Pamer E.G."/>
        </authorList>
    </citation>
    <scope>NUCLEOTIDE SEQUENCE [LARGE SCALE GENOMIC DNA]</scope>
    <source>
        <strain evidence="1 2">MSK.17.74</strain>
    </source>
</reference>
<dbReference type="EMBL" id="JAAITS010000004">
    <property type="protein sequence ID" value="NSG84274.1"/>
    <property type="molecule type" value="Genomic_DNA"/>
</dbReference>
<name>A0ABX2H2K6_9FIRM</name>
<protein>
    <recommendedName>
        <fullName evidence="3">Carbohydrate-binding domain-containing protein</fullName>
    </recommendedName>
</protein>
<keyword evidence="2" id="KW-1185">Reference proteome</keyword>
<dbReference type="Proteomes" id="UP001644719">
    <property type="component" value="Unassembled WGS sequence"/>
</dbReference>
<evidence type="ECO:0008006" key="3">
    <source>
        <dbReference type="Google" id="ProtNLM"/>
    </source>
</evidence>
<accession>A0ABX2H2K6</accession>
<evidence type="ECO:0000313" key="1">
    <source>
        <dbReference type="EMBL" id="NSG84274.1"/>
    </source>
</evidence>